<evidence type="ECO:0000256" key="1">
    <source>
        <dbReference type="SAM" id="SignalP"/>
    </source>
</evidence>
<name>A0A6H1UFA0_9GAMM</name>
<dbReference type="RefSeq" id="WP_168661089.1">
    <property type="nucleotide sequence ID" value="NZ_CP051180.1"/>
</dbReference>
<keyword evidence="3" id="KW-1185">Reference proteome</keyword>
<protein>
    <submittedName>
        <fullName evidence="2">TIGR04219 family outer membrane beta-barrel protein</fullName>
    </submittedName>
</protein>
<feature type="signal peptide" evidence="1">
    <location>
        <begin position="1"/>
        <end position="22"/>
    </location>
</feature>
<keyword evidence="1" id="KW-0732">Signal</keyword>
<gene>
    <name evidence="2" type="ORF">HER31_13245</name>
</gene>
<feature type="chain" id="PRO_5026360683" evidence="1">
    <location>
        <begin position="23"/>
        <end position="223"/>
    </location>
</feature>
<proteinExistence type="predicted"/>
<dbReference type="KEGG" id="fes:HER31_13245"/>
<dbReference type="InterPro" id="IPR026387">
    <property type="entry name" value="OMP_w_GlyGly"/>
</dbReference>
<reference evidence="2 3" key="1">
    <citation type="submission" date="2020-04" db="EMBL/GenBank/DDBJ databases">
        <title>Ferrimonas sp. S7 isolated from sea water.</title>
        <authorList>
            <person name="Bae S.S."/>
            <person name="Baek K."/>
        </authorList>
    </citation>
    <scope>NUCLEOTIDE SEQUENCE [LARGE SCALE GENOMIC DNA]</scope>
    <source>
        <strain evidence="2 3">S7</strain>
    </source>
</reference>
<evidence type="ECO:0000313" key="2">
    <source>
        <dbReference type="EMBL" id="QIZ77777.1"/>
    </source>
</evidence>
<dbReference type="AlphaFoldDB" id="A0A6H1UFA0"/>
<sequence length="223" mass="24048">MRINSLVAAFVLAGAVAVPAQADVLGVKVGLDIFSTSTDGSFANADADFNDETHFSGYVAFEHPIPLLPNAMVRYTDLSDSDNGSKLDLSNADLVLYYELLDNPALELDVGLDYRIYMGEADAADMLKSKDLDEGALMGYVRGRFNLIGTGLFAYADIVATDYDDKAISDYQLGVGYTFGLVPLIDMTVKAGFREHSFDVSKFNGISADVTQDGWFGGVEVAF</sequence>
<evidence type="ECO:0000313" key="3">
    <source>
        <dbReference type="Proteomes" id="UP000501602"/>
    </source>
</evidence>
<dbReference type="Proteomes" id="UP000501602">
    <property type="component" value="Chromosome"/>
</dbReference>
<organism evidence="2 3">
    <name type="scientific">Ferrimonas lipolytica</name>
    <dbReference type="NCBI Taxonomy" id="2724191"/>
    <lineage>
        <taxon>Bacteria</taxon>
        <taxon>Pseudomonadati</taxon>
        <taxon>Pseudomonadota</taxon>
        <taxon>Gammaproteobacteria</taxon>
        <taxon>Alteromonadales</taxon>
        <taxon>Ferrimonadaceae</taxon>
        <taxon>Ferrimonas</taxon>
    </lineage>
</organism>
<dbReference type="NCBIfam" id="TIGR04219">
    <property type="entry name" value="OMP_w_GlyGly"/>
    <property type="match status" value="1"/>
</dbReference>
<dbReference type="EMBL" id="CP051180">
    <property type="protein sequence ID" value="QIZ77777.1"/>
    <property type="molecule type" value="Genomic_DNA"/>
</dbReference>
<accession>A0A6H1UFA0</accession>